<accession>A0A0F8XUF5</accession>
<dbReference type="Gene3D" id="3.30.70.370">
    <property type="match status" value="1"/>
</dbReference>
<organism evidence="2">
    <name type="scientific">marine sediment metagenome</name>
    <dbReference type="NCBI Taxonomy" id="412755"/>
    <lineage>
        <taxon>unclassified sequences</taxon>
        <taxon>metagenomes</taxon>
        <taxon>ecological metagenomes</taxon>
    </lineage>
</organism>
<feature type="non-terminal residue" evidence="2">
    <location>
        <position position="1"/>
    </location>
</feature>
<reference evidence="2" key="1">
    <citation type="journal article" date="2015" name="Nature">
        <title>Complex archaea that bridge the gap between prokaryotes and eukaryotes.</title>
        <authorList>
            <person name="Spang A."/>
            <person name="Saw J.H."/>
            <person name="Jorgensen S.L."/>
            <person name="Zaremba-Niedzwiedzka K."/>
            <person name="Martijn J."/>
            <person name="Lind A.E."/>
            <person name="van Eijk R."/>
            <person name="Schleper C."/>
            <person name="Guy L."/>
            <person name="Ettema T.J."/>
        </authorList>
    </citation>
    <scope>NUCLEOTIDE SEQUENCE</scope>
</reference>
<dbReference type="SUPFAM" id="SSF56672">
    <property type="entry name" value="DNA/RNA polymerases"/>
    <property type="match status" value="1"/>
</dbReference>
<feature type="domain" description="DNA-directed DNA polymerase family A palm" evidence="1">
    <location>
        <begin position="46"/>
        <end position="203"/>
    </location>
</feature>
<dbReference type="AlphaFoldDB" id="A0A0F8XUF5"/>
<dbReference type="EMBL" id="LAZR01057187">
    <property type="protein sequence ID" value="KKK72583.1"/>
    <property type="molecule type" value="Genomic_DNA"/>
</dbReference>
<dbReference type="GO" id="GO:0003677">
    <property type="term" value="F:DNA binding"/>
    <property type="evidence" value="ECO:0007669"/>
    <property type="project" value="InterPro"/>
</dbReference>
<dbReference type="InterPro" id="IPR001098">
    <property type="entry name" value="DNA-dir_DNA_pol_A_palm_dom"/>
</dbReference>
<sequence>LSTPETLPSKPGKPGKNMVKLLGKVGVIPALAKTDEGFKQLLNHKDENIRNLMKAKIAIKSWPNWIKRVNSLVAQCKTSGDKLRVPLKFYAAHTGRWGGGEKINIQNLGGRGRGTALHPLIGQVRNLLIAPDGYKLVIADSAQIEARLLAWLAGQDDLLQDFREGKSPYCSLATELFDEEVWKPTDEEKKTPEGKIMAVRYGFGKDGILGCGYGMGTLKFYTNCRGDDNLRPLFDLGEYDWDFIDDLINLYANFLSFSYHDSISSFSSMMSRRCRISEIISVFWMVWFSSTKQSAMFCARNNVRLFFSLVWHCRQIVGTLFSKKILK</sequence>
<comment type="caution">
    <text evidence="2">The sequence shown here is derived from an EMBL/GenBank/DDBJ whole genome shotgun (WGS) entry which is preliminary data.</text>
</comment>
<evidence type="ECO:0000313" key="2">
    <source>
        <dbReference type="EMBL" id="KKK72583.1"/>
    </source>
</evidence>
<name>A0A0F8XUF5_9ZZZZ</name>
<gene>
    <name evidence="2" type="ORF">LCGC14_2902410</name>
</gene>
<proteinExistence type="predicted"/>
<dbReference type="Gene3D" id="1.10.150.20">
    <property type="entry name" value="5' to 3' exonuclease, C-terminal subdomain"/>
    <property type="match status" value="1"/>
</dbReference>
<dbReference type="GO" id="GO:0006260">
    <property type="term" value="P:DNA replication"/>
    <property type="evidence" value="ECO:0007669"/>
    <property type="project" value="InterPro"/>
</dbReference>
<dbReference type="GO" id="GO:0003887">
    <property type="term" value="F:DNA-directed DNA polymerase activity"/>
    <property type="evidence" value="ECO:0007669"/>
    <property type="project" value="InterPro"/>
</dbReference>
<dbReference type="InterPro" id="IPR043502">
    <property type="entry name" value="DNA/RNA_pol_sf"/>
</dbReference>
<protein>
    <recommendedName>
        <fullName evidence="1">DNA-directed DNA polymerase family A palm domain-containing protein</fullName>
    </recommendedName>
</protein>
<dbReference type="Pfam" id="PF00476">
    <property type="entry name" value="DNA_pol_A"/>
    <property type="match status" value="1"/>
</dbReference>
<evidence type="ECO:0000259" key="1">
    <source>
        <dbReference type="Pfam" id="PF00476"/>
    </source>
</evidence>